<evidence type="ECO:0000313" key="2">
    <source>
        <dbReference type="Proteomes" id="UP000092555"/>
    </source>
</evidence>
<proteinExistence type="predicted"/>
<reference evidence="1 2" key="1">
    <citation type="submission" date="2016-05" db="EMBL/GenBank/DDBJ databases">
        <title>Comparative genomics of biotechnologically important yeasts.</title>
        <authorList>
            <consortium name="DOE Joint Genome Institute"/>
            <person name="Riley R."/>
            <person name="Haridas S."/>
            <person name="Wolfe K.H."/>
            <person name="Lopes M.R."/>
            <person name="Hittinger C.T."/>
            <person name="Goker M."/>
            <person name="Salamov A."/>
            <person name="Wisecaver J."/>
            <person name="Long T.M."/>
            <person name="Aerts A.L."/>
            <person name="Barry K."/>
            <person name="Choi C."/>
            <person name="Clum A."/>
            <person name="Coughlan A.Y."/>
            <person name="Deshpande S."/>
            <person name="Douglass A.P."/>
            <person name="Hanson S.J."/>
            <person name="Klenk H.-P."/>
            <person name="LaButti K."/>
            <person name="Lapidus A."/>
            <person name="Lindquist E."/>
            <person name="Lipzen A."/>
            <person name="Meier-kolthoff J.P."/>
            <person name="Ohm R.A."/>
            <person name="Otillar R.P."/>
            <person name="Pangilinan J."/>
            <person name="Peng Y."/>
            <person name="Rokas A."/>
            <person name="Rosa C.A."/>
            <person name="Scheuner C."/>
            <person name="Sibirny A.A."/>
            <person name="Slot J.C."/>
            <person name="Stielow J.B."/>
            <person name="Sun H."/>
            <person name="Kurtzman C.P."/>
            <person name="Blackwell M."/>
            <person name="Grigoriev I.V."/>
            <person name="Jeffries T.W."/>
        </authorList>
    </citation>
    <scope>NUCLEOTIDE SEQUENCE [LARGE SCALE GENOMIC DNA]</scope>
    <source>
        <strain evidence="1 2">NRRL YB-4993</strain>
    </source>
</reference>
<evidence type="ECO:0000313" key="1">
    <source>
        <dbReference type="EMBL" id="OBA22083.1"/>
    </source>
</evidence>
<dbReference type="EMBL" id="LXTC01000002">
    <property type="protein sequence ID" value="OBA22083.1"/>
    <property type="molecule type" value="Genomic_DNA"/>
</dbReference>
<dbReference type="RefSeq" id="XP_018712579.1">
    <property type="nucleotide sequence ID" value="XM_018855759.1"/>
</dbReference>
<keyword evidence="2" id="KW-1185">Reference proteome</keyword>
<dbReference type="Proteomes" id="UP000092555">
    <property type="component" value="Unassembled WGS sequence"/>
</dbReference>
<dbReference type="GeneID" id="30028735"/>
<gene>
    <name evidence="1" type="ORF">METBIDRAFT_31043</name>
</gene>
<sequence>MLKTLFMLVLNLSVHCRRNKTKIIKYMHTWFLSSRSFMILGSYQTAALHVFSNTTLNSATIPKALIIRQRK</sequence>
<dbReference type="AlphaFoldDB" id="A0A1A0HDT2"/>
<accession>A0A1A0HDT2</accession>
<protein>
    <submittedName>
        <fullName evidence="1">Uncharacterized protein</fullName>
    </submittedName>
</protein>
<name>A0A1A0HDT2_9ASCO</name>
<comment type="caution">
    <text evidence="1">The sequence shown here is derived from an EMBL/GenBank/DDBJ whole genome shotgun (WGS) entry which is preliminary data.</text>
</comment>
<organism evidence="1 2">
    <name type="scientific">Metschnikowia bicuspidata var. bicuspidata NRRL YB-4993</name>
    <dbReference type="NCBI Taxonomy" id="869754"/>
    <lineage>
        <taxon>Eukaryota</taxon>
        <taxon>Fungi</taxon>
        <taxon>Dikarya</taxon>
        <taxon>Ascomycota</taxon>
        <taxon>Saccharomycotina</taxon>
        <taxon>Pichiomycetes</taxon>
        <taxon>Metschnikowiaceae</taxon>
        <taxon>Metschnikowia</taxon>
    </lineage>
</organism>